<dbReference type="EMBL" id="BMXA01000002">
    <property type="protein sequence ID" value="GHA09376.1"/>
    <property type="molecule type" value="Genomic_DNA"/>
</dbReference>
<gene>
    <name evidence="2" type="ORF">GCM10008090_19220</name>
</gene>
<sequence length="135" mass="15281">MALFNWNGDRKQLLSTLWIFLTVNYIYCDVFSLHDAKMLQAFLSGNVGGMQITENFLLYFAVIMQIPMLMIVLSRYLTHKINRITNIVAATLSGGVQTATVIMGGTLYYKFFSLFEIATAILIILLAIGWKKEEA</sequence>
<feature type="transmembrane region" description="Helical" evidence="1">
    <location>
        <begin position="56"/>
        <end position="77"/>
    </location>
</feature>
<dbReference type="AlphaFoldDB" id="A0A918RTL8"/>
<keyword evidence="1" id="KW-0472">Membrane</keyword>
<comment type="caution">
    <text evidence="2">The sequence shown here is derived from an EMBL/GenBank/DDBJ whole genome shotgun (WGS) entry which is preliminary data.</text>
</comment>
<evidence type="ECO:0000256" key="1">
    <source>
        <dbReference type="SAM" id="Phobius"/>
    </source>
</evidence>
<keyword evidence="1" id="KW-1133">Transmembrane helix</keyword>
<feature type="transmembrane region" description="Helical" evidence="1">
    <location>
        <begin position="111"/>
        <end position="130"/>
    </location>
</feature>
<dbReference type="Proteomes" id="UP000614811">
    <property type="component" value="Unassembled WGS sequence"/>
</dbReference>
<accession>A0A918RTL8</accession>
<evidence type="ECO:0000313" key="2">
    <source>
        <dbReference type="EMBL" id="GHA09376.1"/>
    </source>
</evidence>
<keyword evidence="3" id="KW-1185">Reference proteome</keyword>
<dbReference type="Pfam" id="PF19851">
    <property type="entry name" value="DUF6326"/>
    <property type="match status" value="1"/>
</dbReference>
<reference evidence="2" key="1">
    <citation type="journal article" date="2014" name="Int. J. Syst. Evol. Microbiol.">
        <title>Complete genome sequence of Corynebacterium casei LMG S-19264T (=DSM 44701T), isolated from a smear-ripened cheese.</title>
        <authorList>
            <consortium name="US DOE Joint Genome Institute (JGI-PGF)"/>
            <person name="Walter F."/>
            <person name="Albersmeier A."/>
            <person name="Kalinowski J."/>
            <person name="Ruckert C."/>
        </authorList>
    </citation>
    <scope>NUCLEOTIDE SEQUENCE</scope>
    <source>
        <strain evidence="2">KCTC 12711</strain>
    </source>
</reference>
<reference evidence="2" key="2">
    <citation type="submission" date="2020-09" db="EMBL/GenBank/DDBJ databases">
        <authorList>
            <person name="Sun Q."/>
            <person name="Kim S."/>
        </authorList>
    </citation>
    <scope>NUCLEOTIDE SEQUENCE</scope>
    <source>
        <strain evidence="2">KCTC 12711</strain>
    </source>
</reference>
<name>A0A918RTL8_9GAMM</name>
<evidence type="ECO:0000313" key="3">
    <source>
        <dbReference type="Proteomes" id="UP000614811"/>
    </source>
</evidence>
<organism evidence="2 3">
    <name type="scientific">Arenicella chitinivorans</name>
    <dbReference type="NCBI Taxonomy" id="1329800"/>
    <lineage>
        <taxon>Bacteria</taxon>
        <taxon>Pseudomonadati</taxon>
        <taxon>Pseudomonadota</taxon>
        <taxon>Gammaproteobacteria</taxon>
        <taxon>Arenicellales</taxon>
        <taxon>Arenicellaceae</taxon>
        <taxon>Arenicella</taxon>
    </lineage>
</organism>
<dbReference type="RefSeq" id="WP_189400214.1">
    <property type="nucleotide sequence ID" value="NZ_BMXA01000002.1"/>
</dbReference>
<protein>
    <submittedName>
        <fullName evidence="2">Uncharacterized protein</fullName>
    </submittedName>
</protein>
<feature type="transmembrane region" description="Helical" evidence="1">
    <location>
        <begin position="84"/>
        <end position="105"/>
    </location>
</feature>
<keyword evidence="1" id="KW-0812">Transmembrane</keyword>
<proteinExistence type="predicted"/>
<dbReference type="InterPro" id="IPR046289">
    <property type="entry name" value="DUF6326"/>
</dbReference>